<organism evidence="1">
    <name type="scientific">marine sediment metagenome</name>
    <dbReference type="NCBI Taxonomy" id="412755"/>
    <lineage>
        <taxon>unclassified sequences</taxon>
        <taxon>metagenomes</taxon>
        <taxon>ecological metagenomes</taxon>
    </lineage>
</organism>
<dbReference type="AlphaFoldDB" id="A0A0F9IJK7"/>
<comment type="caution">
    <text evidence="1">The sequence shown here is derived from an EMBL/GenBank/DDBJ whole genome shotgun (WGS) entry which is preliminary data.</text>
</comment>
<gene>
    <name evidence="1" type="ORF">LCGC14_1571850</name>
</gene>
<dbReference type="EMBL" id="LAZR01012268">
    <property type="protein sequence ID" value="KKM27722.1"/>
    <property type="molecule type" value="Genomic_DNA"/>
</dbReference>
<reference evidence="1" key="1">
    <citation type="journal article" date="2015" name="Nature">
        <title>Complex archaea that bridge the gap between prokaryotes and eukaryotes.</title>
        <authorList>
            <person name="Spang A."/>
            <person name="Saw J.H."/>
            <person name="Jorgensen S.L."/>
            <person name="Zaremba-Niedzwiedzka K."/>
            <person name="Martijn J."/>
            <person name="Lind A.E."/>
            <person name="van Eijk R."/>
            <person name="Schleper C."/>
            <person name="Guy L."/>
            <person name="Ettema T.J."/>
        </authorList>
    </citation>
    <scope>NUCLEOTIDE SEQUENCE</scope>
</reference>
<name>A0A0F9IJK7_9ZZZZ</name>
<accession>A0A0F9IJK7</accession>
<proteinExistence type="predicted"/>
<sequence>MPLIIPFHPETASATIVIDGVTYRVPLVDSDGHLQVDVQNLTDLSGALASVGTDELRTRIIANVLATDAATATNQATMITALQLIDDLRAALDAVRTDRLNVNVYRDGASEVKNLWAVSPTSSTTKATFLTPTAGKKIRVVACHMATSSATGSFLELYFGTGANISSDATKAIMYPWLDIDTFAAFGLAWPDGGGPVGDVDEVISIRTSNSVSTGMRALLHYREE</sequence>
<protein>
    <submittedName>
        <fullName evidence="1">Uncharacterized protein</fullName>
    </submittedName>
</protein>
<evidence type="ECO:0000313" key="1">
    <source>
        <dbReference type="EMBL" id="KKM27722.1"/>
    </source>
</evidence>